<dbReference type="eggNOG" id="COG1012">
    <property type="taxonomic scope" value="Bacteria"/>
</dbReference>
<dbReference type="AlphaFoldDB" id="H0UQ85"/>
<evidence type="ECO:0000313" key="3">
    <source>
        <dbReference type="EMBL" id="EHM10723.1"/>
    </source>
</evidence>
<dbReference type="Proteomes" id="UP000005730">
    <property type="component" value="Chromosome"/>
</dbReference>
<organism evidence="3 4">
    <name type="scientific">Thermanaerovibrio velox DSM 12556</name>
    <dbReference type="NCBI Taxonomy" id="926567"/>
    <lineage>
        <taxon>Bacteria</taxon>
        <taxon>Thermotogati</taxon>
        <taxon>Synergistota</taxon>
        <taxon>Synergistia</taxon>
        <taxon>Synergistales</taxon>
        <taxon>Synergistaceae</taxon>
        <taxon>Thermanaerovibrio</taxon>
    </lineage>
</organism>
<dbReference type="InterPro" id="IPR016163">
    <property type="entry name" value="Ald_DH_C"/>
</dbReference>
<dbReference type="Gene3D" id="3.40.309.10">
    <property type="entry name" value="Aldehyde Dehydrogenase, Chain A, domain 2"/>
    <property type="match status" value="1"/>
</dbReference>
<evidence type="ECO:0000256" key="1">
    <source>
        <dbReference type="ARBA" id="ARBA00023002"/>
    </source>
</evidence>
<dbReference type="CDD" id="cd07122">
    <property type="entry name" value="ALDH_F20_ACDH"/>
    <property type="match status" value="1"/>
</dbReference>
<dbReference type="GO" id="GO:0016620">
    <property type="term" value="F:oxidoreductase activity, acting on the aldehyde or oxo group of donors, NAD or NADP as acceptor"/>
    <property type="evidence" value="ECO:0007669"/>
    <property type="project" value="InterPro"/>
</dbReference>
<gene>
    <name evidence="3" type="ORF">TheveDRAFT_1605</name>
</gene>
<dbReference type="HOGENOM" id="CLU_028794_3_1_0"/>
<dbReference type="OrthoDB" id="9804734at2"/>
<name>H0UQ85_9BACT</name>
<evidence type="ECO:0000259" key="2">
    <source>
        <dbReference type="Pfam" id="PF00171"/>
    </source>
</evidence>
<dbReference type="InterPro" id="IPR016161">
    <property type="entry name" value="Ald_DH/histidinol_DH"/>
</dbReference>
<feature type="domain" description="Aldehyde dehydrogenase" evidence="2">
    <location>
        <begin position="13"/>
        <end position="272"/>
    </location>
</feature>
<dbReference type="InterPro" id="IPR016162">
    <property type="entry name" value="Ald_DH_N"/>
</dbReference>
<dbReference type="InterPro" id="IPR015590">
    <property type="entry name" value="Aldehyde_DH_dom"/>
</dbReference>
<dbReference type="STRING" id="926567.TheveDRAFT_1605"/>
<dbReference type="EMBL" id="CM001377">
    <property type="protein sequence ID" value="EHM10723.1"/>
    <property type="molecule type" value="Genomic_DNA"/>
</dbReference>
<dbReference type="Gene3D" id="3.40.605.10">
    <property type="entry name" value="Aldehyde Dehydrogenase, Chain A, domain 1"/>
    <property type="match status" value="1"/>
</dbReference>
<dbReference type="Pfam" id="PF00171">
    <property type="entry name" value="Aldedh"/>
    <property type="match status" value="1"/>
</dbReference>
<accession>H0UQ85</accession>
<dbReference type="InterPro" id="IPR013357">
    <property type="entry name" value="Acetaldehyde_DH_acetylating"/>
</dbReference>
<dbReference type="NCBIfam" id="TIGR02518">
    <property type="entry name" value="EutH_ACDH"/>
    <property type="match status" value="1"/>
</dbReference>
<keyword evidence="4" id="KW-1185">Reference proteome</keyword>
<keyword evidence="1" id="KW-0560">Oxidoreductase</keyword>
<reference evidence="3 4" key="1">
    <citation type="submission" date="2011-10" db="EMBL/GenBank/DDBJ databases">
        <title>The Noncontiguous Finished genome of Thermanaerovibrio velox DSM 12556.</title>
        <authorList>
            <consortium name="US DOE Joint Genome Institute (JGI-PGF)"/>
            <person name="Lucas S."/>
            <person name="Copeland A."/>
            <person name="Lapidus A."/>
            <person name="Glavina del Rio T."/>
            <person name="Dalin E."/>
            <person name="Tice H."/>
            <person name="Bruce D."/>
            <person name="Goodwin L."/>
            <person name="Pitluck S."/>
            <person name="Peters L."/>
            <person name="Mikhailova N."/>
            <person name="Teshima H."/>
            <person name="Kyrpides N."/>
            <person name="Mavromatis K."/>
            <person name="Ivanova N."/>
            <person name="Markowitz V."/>
            <person name="Cheng J.-F."/>
            <person name="Hugenholtz P."/>
            <person name="Woyke T."/>
            <person name="Wu D."/>
            <person name="Spring S."/>
            <person name="Brambilla E.-M."/>
            <person name="Klenk H.-P."/>
            <person name="Eisen J.A."/>
        </authorList>
    </citation>
    <scope>NUCLEOTIDE SEQUENCE [LARGE SCALE GENOMIC DNA]</scope>
    <source>
        <strain evidence="3 4">DSM 12556</strain>
    </source>
</reference>
<dbReference type="SUPFAM" id="SSF53720">
    <property type="entry name" value="ALDH-like"/>
    <property type="match status" value="1"/>
</dbReference>
<proteinExistence type="predicted"/>
<sequence>MQVRDRDLLSIQEARDLVAKAKGAQRVLASMGQEEIDRLVAAVFRAAVENAERLGRMAHEETGYGRPEHKKLKNLFAAKGVYDAVKAMRTVGIIREDPEGKLFEVAVPVGVVAGLIPSTNPTSTVIFKAMIALKGANSIVFSPHPSAKNCIMETVKVLSKAVEDAGGPEGVFGCMSLTTPQGTQELMRPENVSLILATGGSAMVRAAYSSGTPAIGVGPGNTPAFIDRTADVPRAVARITASKTFDYSTICASEQSVVVDKKVEDQVRREFLRQGGYFVPSDDAAKLARTIFQPSGLMNPRTVGRSPEFIAKEAGISIPAGTKLLLVEGQGVGREFPFSQEKLCPVLAFYSEDGWERCCELCIRLLDFEGAGHTLAIHSNDQEVIRQFGLKKPVSRVIVNAGSSLGAVGATTGLFPSMTLGCGAVGHNATSDNVGPMHLINVRRVAWGLKEIEELGADLGGCGTSGAVDQDFPLEELVDRIADRLLKRLGR</sequence>
<dbReference type="PANTHER" id="PTHR11699">
    <property type="entry name" value="ALDEHYDE DEHYDROGENASE-RELATED"/>
    <property type="match status" value="1"/>
</dbReference>
<evidence type="ECO:0000313" key="4">
    <source>
        <dbReference type="Proteomes" id="UP000005730"/>
    </source>
</evidence>
<dbReference type="RefSeq" id="WP_006584218.1">
    <property type="nucleotide sequence ID" value="NZ_CM001377.1"/>
</dbReference>
<protein>
    <submittedName>
        <fullName evidence="3">Acetaldehyde dehydrogenase (Acetylating)</fullName>
    </submittedName>
</protein>